<evidence type="ECO:0000313" key="2">
    <source>
        <dbReference type="Proteomes" id="UP001165083"/>
    </source>
</evidence>
<dbReference type="EMBL" id="BSXW01001435">
    <property type="protein sequence ID" value="GMF36773.1"/>
    <property type="molecule type" value="Genomic_DNA"/>
</dbReference>
<reference evidence="1" key="1">
    <citation type="submission" date="2023-04" db="EMBL/GenBank/DDBJ databases">
        <title>Phytophthora lilii NBRC 32176.</title>
        <authorList>
            <person name="Ichikawa N."/>
            <person name="Sato H."/>
            <person name="Tonouchi N."/>
        </authorList>
    </citation>
    <scope>NUCLEOTIDE SEQUENCE</scope>
    <source>
        <strain evidence="1">NBRC 32176</strain>
    </source>
</reference>
<comment type="caution">
    <text evidence="1">The sequence shown here is derived from an EMBL/GenBank/DDBJ whole genome shotgun (WGS) entry which is preliminary data.</text>
</comment>
<organism evidence="1 2">
    <name type="scientific">Phytophthora lilii</name>
    <dbReference type="NCBI Taxonomy" id="2077276"/>
    <lineage>
        <taxon>Eukaryota</taxon>
        <taxon>Sar</taxon>
        <taxon>Stramenopiles</taxon>
        <taxon>Oomycota</taxon>
        <taxon>Peronosporomycetes</taxon>
        <taxon>Peronosporales</taxon>
        <taxon>Peronosporaceae</taxon>
        <taxon>Phytophthora</taxon>
    </lineage>
</organism>
<keyword evidence="2" id="KW-1185">Reference proteome</keyword>
<dbReference type="Proteomes" id="UP001165083">
    <property type="component" value="Unassembled WGS sequence"/>
</dbReference>
<dbReference type="AlphaFoldDB" id="A0A9W7CNQ6"/>
<evidence type="ECO:0000313" key="1">
    <source>
        <dbReference type="EMBL" id="GMF36773.1"/>
    </source>
</evidence>
<name>A0A9W7CNQ6_9STRA</name>
<sequence length="69" mass="8363">MPQLSFNSKYSTIEEMVKDKTYCKNLIKFSWFKKRAEYPIIRRKLGHIDYLCKSEFVIEKCPKLLKELN</sequence>
<gene>
    <name evidence="1" type="ORF">Plil01_001554000</name>
</gene>
<protein>
    <submittedName>
        <fullName evidence="1">Unnamed protein product</fullName>
    </submittedName>
</protein>
<proteinExistence type="predicted"/>
<accession>A0A9W7CNQ6</accession>